<gene>
    <name evidence="1" type="ORF">NLI96_g12298</name>
</gene>
<proteinExistence type="predicted"/>
<dbReference type="AlphaFoldDB" id="A0AAD5UU49"/>
<dbReference type="InterPro" id="IPR041078">
    <property type="entry name" value="Plavaka"/>
</dbReference>
<evidence type="ECO:0000313" key="2">
    <source>
        <dbReference type="Proteomes" id="UP001212997"/>
    </source>
</evidence>
<comment type="caution">
    <text evidence="1">The sequence shown here is derived from an EMBL/GenBank/DDBJ whole genome shotgun (WGS) entry which is preliminary data.</text>
</comment>
<organism evidence="1 2">
    <name type="scientific">Meripilus lineatus</name>
    <dbReference type="NCBI Taxonomy" id="2056292"/>
    <lineage>
        <taxon>Eukaryota</taxon>
        <taxon>Fungi</taxon>
        <taxon>Dikarya</taxon>
        <taxon>Basidiomycota</taxon>
        <taxon>Agaricomycotina</taxon>
        <taxon>Agaricomycetes</taxon>
        <taxon>Polyporales</taxon>
        <taxon>Meripilaceae</taxon>
        <taxon>Meripilus</taxon>
    </lineage>
</organism>
<protein>
    <submittedName>
        <fullName evidence="1">Uncharacterized protein</fullName>
    </submittedName>
</protein>
<sequence>MTVPCVMKCPDGHFRRVIFEIGPFIADYPEQVMLAGIVCFARPKDFRHCGAPRFRAFTEQLFLSEDDDVLWSAFGIDPNVKPFTSNFPRADIFELISPDLLHQVIKGVFKDHLVSWVETLIKKTYPNKEAAQIIDDIDRRLAAVPGFPGLRRFPEGRRFQQWTGDDSKALMKIYIPAITGHVPDEVVRCVRSFLQFCYLARRPSHTPQDLTRMQEELDQFHILRNIFERFDVRPDGFSLPRQHSLLHYIAGIKLFGSPNGLCSSITESKHITAVKKPWRSSSRNNPLKEILVKNVRMSKLSAARVEFGHRGMLTGDVLIAARIDVGLAEEAEQVPPVVAYEKRYGIFDDVEADNGPQAEITTKLATKSGPSQTLVSLSVLMKDSCSSSTLGITA</sequence>
<name>A0AAD5UU49_9APHY</name>
<dbReference type="Pfam" id="PF18759">
    <property type="entry name" value="Plavaka"/>
    <property type="match status" value="1"/>
</dbReference>
<dbReference type="EMBL" id="JANAWD010000997">
    <property type="protein sequence ID" value="KAJ3474718.1"/>
    <property type="molecule type" value="Genomic_DNA"/>
</dbReference>
<accession>A0AAD5UU49</accession>
<dbReference type="Proteomes" id="UP001212997">
    <property type="component" value="Unassembled WGS sequence"/>
</dbReference>
<keyword evidence="2" id="KW-1185">Reference proteome</keyword>
<evidence type="ECO:0000313" key="1">
    <source>
        <dbReference type="EMBL" id="KAJ3474718.1"/>
    </source>
</evidence>
<reference evidence="1" key="1">
    <citation type="submission" date="2022-07" db="EMBL/GenBank/DDBJ databases">
        <title>Genome Sequence of Physisporinus lineatus.</title>
        <authorList>
            <person name="Buettner E."/>
        </authorList>
    </citation>
    <scope>NUCLEOTIDE SEQUENCE</scope>
    <source>
        <strain evidence="1">VT162</strain>
    </source>
</reference>